<dbReference type="CDD" id="cd00211">
    <property type="entry name" value="PTS_IIA_fru"/>
    <property type="match status" value="1"/>
</dbReference>
<gene>
    <name evidence="2" type="ORF">HP555_02705</name>
</gene>
<dbReference type="KEGG" id="dog:HP555_02705"/>
<dbReference type="PROSITE" id="PS00372">
    <property type="entry name" value="PTS_EIIA_TYPE_2_HIS"/>
    <property type="match status" value="1"/>
</dbReference>
<dbReference type="EMBL" id="CP054140">
    <property type="protein sequence ID" value="QQG64850.1"/>
    <property type="molecule type" value="Genomic_DNA"/>
</dbReference>
<keyword evidence="3" id="KW-1185">Reference proteome</keyword>
<protein>
    <submittedName>
        <fullName evidence="2">PTS sugar transporter subunit IIA</fullName>
    </submittedName>
</protein>
<dbReference type="PANTHER" id="PTHR47738">
    <property type="entry name" value="PTS SYSTEM FRUCTOSE-LIKE EIIA COMPONENT-RELATED"/>
    <property type="match status" value="1"/>
</dbReference>
<dbReference type="Gene3D" id="3.40.930.10">
    <property type="entry name" value="Mannitol-specific EII, Chain A"/>
    <property type="match status" value="1"/>
</dbReference>
<dbReference type="RefSeq" id="WP_199263681.1">
    <property type="nucleotide sequence ID" value="NZ_CP054140.1"/>
</dbReference>
<keyword evidence="2" id="KW-0762">Sugar transport</keyword>
<dbReference type="PROSITE" id="PS51094">
    <property type="entry name" value="PTS_EIIA_TYPE_2"/>
    <property type="match status" value="1"/>
</dbReference>
<evidence type="ECO:0000259" key="1">
    <source>
        <dbReference type="PROSITE" id="PS51094"/>
    </source>
</evidence>
<dbReference type="InterPro" id="IPR002178">
    <property type="entry name" value="PTS_EIIA_type-2_dom"/>
</dbReference>
<dbReference type="InterPro" id="IPR016152">
    <property type="entry name" value="PTrfase/Anion_transptr"/>
</dbReference>
<proteinExistence type="predicted"/>
<organism evidence="2 3">
    <name type="scientific">Desulfobulbus oligotrophicus</name>
    <dbReference type="NCBI Taxonomy" id="1909699"/>
    <lineage>
        <taxon>Bacteria</taxon>
        <taxon>Pseudomonadati</taxon>
        <taxon>Thermodesulfobacteriota</taxon>
        <taxon>Desulfobulbia</taxon>
        <taxon>Desulfobulbales</taxon>
        <taxon>Desulfobulbaceae</taxon>
        <taxon>Desulfobulbus</taxon>
    </lineage>
</organism>
<reference evidence="2 3" key="1">
    <citation type="submission" date="2020-05" db="EMBL/GenBank/DDBJ databases">
        <title>Complete genome of Desulfobulbus oligotrophicus.</title>
        <authorList>
            <person name="Podar M."/>
        </authorList>
    </citation>
    <scope>NUCLEOTIDE SEQUENCE [LARGE SCALE GENOMIC DNA]</scope>
    <source>
        <strain evidence="2 3">Prop6</strain>
    </source>
</reference>
<dbReference type="Pfam" id="PF00359">
    <property type="entry name" value="PTS_EIIA_2"/>
    <property type="match status" value="1"/>
</dbReference>
<dbReference type="Proteomes" id="UP000596092">
    <property type="component" value="Chromosome"/>
</dbReference>
<accession>A0A7T6APX5</accession>
<keyword evidence="2" id="KW-0813">Transport</keyword>
<feature type="domain" description="PTS EIIA type-2" evidence="1">
    <location>
        <begin position="9"/>
        <end position="153"/>
    </location>
</feature>
<name>A0A7T6APX5_9BACT</name>
<dbReference type="InterPro" id="IPR051541">
    <property type="entry name" value="PTS_SugarTrans_NitroReg"/>
</dbReference>
<dbReference type="AlphaFoldDB" id="A0A7T6APX5"/>
<dbReference type="SUPFAM" id="SSF55804">
    <property type="entry name" value="Phoshotransferase/anion transport protein"/>
    <property type="match status" value="1"/>
</dbReference>
<dbReference type="PANTHER" id="PTHR47738:SF1">
    <property type="entry name" value="NITROGEN REGULATORY PROTEIN"/>
    <property type="match status" value="1"/>
</dbReference>
<evidence type="ECO:0000313" key="2">
    <source>
        <dbReference type="EMBL" id="QQG64850.1"/>
    </source>
</evidence>
<evidence type="ECO:0000313" key="3">
    <source>
        <dbReference type="Proteomes" id="UP000596092"/>
    </source>
</evidence>
<sequence length="154" mass="17240">MMRAGNAMYRLRRDAIILDMKANTKEAALRELAGIAATLAGRFTEETFYNILLDRENIGSTGVGNGVAIPHGKIDSLDETLVCFGRSRDGVNFDAIDNRPVHLFVVIFSPTHEGEEYLQTLASVRRMLKQPGRRQKLFNGSDHDAIIDVFTTWK</sequence>
<dbReference type="GO" id="GO:0030295">
    <property type="term" value="F:protein kinase activator activity"/>
    <property type="evidence" value="ECO:0007669"/>
    <property type="project" value="TreeGrafter"/>
</dbReference>